<dbReference type="PROSITE" id="PS51257">
    <property type="entry name" value="PROKAR_LIPOPROTEIN"/>
    <property type="match status" value="1"/>
</dbReference>
<dbReference type="Pfam" id="PF00497">
    <property type="entry name" value="SBP_bac_3"/>
    <property type="match status" value="1"/>
</dbReference>
<reference evidence="4" key="1">
    <citation type="journal article" date="2021" name="PeerJ">
        <title>Extensive microbial diversity within the chicken gut microbiome revealed by metagenomics and culture.</title>
        <authorList>
            <person name="Gilroy R."/>
            <person name="Ravi A."/>
            <person name="Getino M."/>
            <person name="Pursley I."/>
            <person name="Horton D.L."/>
            <person name="Alikhan N.F."/>
            <person name="Baker D."/>
            <person name="Gharbi K."/>
            <person name="Hall N."/>
            <person name="Watson M."/>
            <person name="Adriaenssens E.M."/>
            <person name="Foster-Nyarko E."/>
            <person name="Jarju S."/>
            <person name="Secka A."/>
            <person name="Antonio M."/>
            <person name="Oren A."/>
            <person name="Chaudhuri R.R."/>
            <person name="La Ragione R."/>
            <person name="Hildebrand F."/>
            <person name="Pallen M.J."/>
        </authorList>
    </citation>
    <scope>NUCLEOTIDE SEQUENCE</scope>
    <source>
        <strain evidence="4">ChiHecolR3B27-1887</strain>
    </source>
</reference>
<accession>A0A9D2DJE5</accession>
<proteinExistence type="predicted"/>
<feature type="region of interest" description="Disordered" evidence="2">
    <location>
        <begin position="289"/>
        <end position="328"/>
    </location>
</feature>
<reference evidence="4" key="2">
    <citation type="submission" date="2021-04" db="EMBL/GenBank/DDBJ databases">
        <authorList>
            <person name="Gilroy R."/>
        </authorList>
    </citation>
    <scope>NUCLEOTIDE SEQUENCE</scope>
    <source>
        <strain evidence="4">ChiHecolR3B27-1887</strain>
    </source>
</reference>
<feature type="compositionally biased region" description="Acidic residues" evidence="2">
    <location>
        <begin position="293"/>
        <end position="309"/>
    </location>
</feature>
<dbReference type="Proteomes" id="UP000824029">
    <property type="component" value="Unassembled WGS sequence"/>
</dbReference>
<evidence type="ECO:0000259" key="3">
    <source>
        <dbReference type="SMART" id="SM00062"/>
    </source>
</evidence>
<name>A0A9D2DJE5_9ACTN</name>
<keyword evidence="1" id="KW-0732">Signal</keyword>
<dbReference type="PANTHER" id="PTHR35936">
    <property type="entry name" value="MEMBRANE-BOUND LYTIC MUREIN TRANSGLYCOSYLASE F"/>
    <property type="match status" value="1"/>
</dbReference>
<gene>
    <name evidence="4" type="ORF">IAA22_02395</name>
</gene>
<evidence type="ECO:0000256" key="2">
    <source>
        <dbReference type="SAM" id="MobiDB-lite"/>
    </source>
</evidence>
<evidence type="ECO:0000313" key="4">
    <source>
        <dbReference type="EMBL" id="HIZ17949.1"/>
    </source>
</evidence>
<sequence>MTRQRIFTLATALLVAGGLAGCSIGPVNLDDFFGTPSVEEAREARRAEQAPVVADAALKQSGTLTVGIPAAQTAPLAITTASGTQTGIDIDMAYALADELGLSTVSFVAVDDVDDALADTCDIVMGVEPDEAGEAAVVGGYVQNAAGLFTRGDVTAPVDASALDGATVGLQEGSVSAVTVDDFDLSITRTPFSNLNDAFEALEEGSVQYVVCDAYAGAYLAAAYSDVSFAGTFDEPTLVGVAIADAELQTAVQSALETIQTNGVADIARARWVGDLPTLTTESVITGLVERTEEAEPEEGSEAEDEAAAETDGAAAETGDAAAETPAE</sequence>
<dbReference type="InterPro" id="IPR001638">
    <property type="entry name" value="Solute-binding_3/MltF_N"/>
</dbReference>
<dbReference type="Gene3D" id="3.40.190.10">
    <property type="entry name" value="Periplasmic binding protein-like II"/>
    <property type="match status" value="2"/>
</dbReference>
<feature type="domain" description="Solute-binding protein family 3/N-terminal" evidence="3">
    <location>
        <begin position="63"/>
        <end position="276"/>
    </location>
</feature>
<comment type="caution">
    <text evidence="4">The sequence shown here is derived from an EMBL/GenBank/DDBJ whole genome shotgun (WGS) entry which is preliminary data.</text>
</comment>
<evidence type="ECO:0000256" key="1">
    <source>
        <dbReference type="ARBA" id="ARBA00022729"/>
    </source>
</evidence>
<dbReference type="SUPFAM" id="SSF53850">
    <property type="entry name" value="Periplasmic binding protein-like II"/>
    <property type="match status" value="1"/>
</dbReference>
<dbReference type="EMBL" id="DXBZ01000045">
    <property type="protein sequence ID" value="HIZ17949.1"/>
    <property type="molecule type" value="Genomic_DNA"/>
</dbReference>
<protein>
    <submittedName>
        <fullName evidence="4">Transporter substrate-binding domain-containing protein</fullName>
    </submittedName>
</protein>
<dbReference type="AlphaFoldDB" id="A0A9D2DJE5"/>
<organism evidence="4 5">
    <name type="scientific">Candidatus Olsenella stercoravium</name>
    <dbReference type="NCBI Taxonomy" id="2838713"/>
    <lineage>
        <taxon>Bacteria</taxon>
        <taxon>Bacillati</taxon>
        <taxon>Actinomycetota</taxon>
        <taxon>Coriobacteriia</taxon>
        <taxon>Coriobacteriales</taxon>
        <taxon>Atopobiaceae</taxon>
        <taxon>Olsenella</taxon>
    </lineage>
</organism>
<feature type="compositionally biased region" description="Low complexity" evidence="2">
    <location>
        <begin position="310"/>
        <end position="328"/>
    </location>
</feature>
<dbReference type="SMART" id="SM00062">
    <property type="entry name" value="PBPb"/>
    <property type="match status" value="1"/>
</dbReference>
<evidence type="ECO:0000313" key="5">
    <source>
        <dbReference type="Proteomes" id="UP000824029"/>
    </source>
</evidence>